<dbReference type="InterPro" id="IPR036909">
    <property type="entry name" value="Cyt_c-like_dom_sf"/>
</dbReference>
<dbReference type="EMBL" id="QEXO01000002">
    <property type="protein sequence ID" value="PWE14488.1"/>
    <property type="molecule type" value="Genomic_DNA"/>
</dbReference>
<reference evidence="9 11" key="1">
    <citation type="submission" date="2018-05" db="EMBL/GenBank/DDBJ databases">
        <title>Genome Sequence of an Efficient Indole-Degrading Bacterium, Alcaligenes sp.YBY.</title>
        <authorList>
            <person name="Yang B."/>
        </authorList>
    </citation>
    <scope>NUCLEOTIDE SEQUENCE [LARGE SCALE GENOMIC DNA]</scope>
    <source>
        <strain evidence="9 11">YBY</strain>
    </source>
</reference>
<dbReference type="SUPFAM" id="SSF46626">
    <property type="entry name" value="Cytochrome c"/>
    <property type="match status" value="1"/>
</dbReference>
<dbReference type="Gene3D" id="1.10.760.10">
    <property type="entry name" value="Cytochrome c-like domain"/>
    <property type="match status" value="1"/>
</dbReference>
<dbReference type="Proteomes" id="UP000830925">
    <property type="component" value="Chromosome"/>
</dbReference>
<dbReference type="EMBL" id="CP095873">
    <property type="protein sequence ID" value="UPL20577.1"/>
    <property type="molecule type" value="Genomic_DNA"/>
</dbReference>
<dbReference type="Pfam" id="PF13442">
    <property type="entry name" value="Cytochrome_CBB3"/>
    <property type="match status" value="1"/>
</dbReference>
<gene>
    <name evidence="9" type="ORF">DF183_07125</name>
    <name evidence="10" type="ORF">MXF72_14340</name>
</gene>
<organism evidence="9 11">
    <name type="scientific">Alcaligenes faecalis</name>
    <dbReference type="NCBI Taxonomy" id="511"/>
    <lineage>
        <taxon>Bacteria</taxon>
        <taxon>Pseudomonadati</taxon>
        <taxon>Pseudomonadota</taxon>
        <taxon>Betaproteobacteria</taxon>
        <taxon>Burkholderiales</taxon>
        <taxon>Alcaligenaceae</taxon>
        <taxon>Alcaligenes</taxon>
    </lineage>
</organism>
<evidence type="ECO:0000256" key="2">
    <source>
        <dbReference type="ARBA" id="ARBA00022617"/>
    </source>
</evidence>
<reference evidence="10" key="3">
    <citation type="submission" date="2022-04" db="EMBL/GenBank/DDBJ databases">
        <title>Genomic mining of Alcaligenes faecalis D334 producing ectoin and derivatives.</title>
        <authorList>
            <person name="Doan V.T."/>
            <person name="Quach N.T."/>
            <person name="Vu T.-H.-N."/>
            <person name="Phi Q.-T."/>
        </authorList>
    </citation>
    <scope>NUCLEOTIDE SEQUENCE</scope>
    <source>
        <strain evidence="10">D334</strain>
    </source>
</reference>
<dbReference type="Proteomes" id="UP000245216">
    <property type="component" value="Unassembled WGS sequence"/>
</dbReference>
<dbReference type="GeneID" id="96774401"/>
<evidence type="ECO:0000256" key="1">
    <source>
        <dbReference type="ARBA" id="ARBA00022448"/>
    </source>
</evidence>
<keyword evidence="4" id="KW-0249">Electron transport</keyword>
<evidence type="ECO:0000256" key="3">
    <source>
        <dbReference type="ARBA" id="ARBA00022723"/>
    </source>
</evidence>
<sequence length="138" mass="14801">MMMRSLAVFLASGLLTISHADTAVVGGDTVVFTQKTGQEIYEQVCASCHMIDGKGAQGAGMYPSLSKNPKLGAPAYVVFMVNQGNKGMPGFGGVLNDEQIAEVVNYVRSHLGNEFSDKITAKDVAGQRPKDHQYFDLN</sequence>
<dbReference type="AlphaFoldDB" id="A0A2U2BKD9"/>
<protein>
    <submittedName>
        <fullName evidence="9 10">Cytochrome c</fullName>
    </submittedName>
</protein>
<evidence type="ECO:0000256" key="7">
    <source>
        <dbReference type="SAM" id="SignalP"/>
    </source>
</evidence>
<evidence type="ECO:0000313" key="10">
    <source>
        <dbReference type="EMBL" id="UPL20577.1"/>
    </source>
</evidence>
<evidence type="ECO:0000313" key="9">
    <source>
        <dbReference type="EMBL" id="PWE14488.1"/>
    </source>
</evidence>
<feature type="signal peptide" evidence="7">
    <location>
        <begin position="1"/>
        <end position="20"/>
    </location>
</feature>
<reference evidence="9 11" key="2">
    <citation type="submission" date="2018-05" db="EMBL/GenBank/DDBJ databases">
        <authorList>
            <person name="Lanie J.A."/>
            <person name="Ng W.-L."/>
            <person name="Kazmierczak K.M."/>
            <person name="Andrzejewski T.M."/>
            <person name="Davidsen T.M."/>
            <person name="Wayne K.J."/>
            <person name="Tettelin H."/>
            <person name="Glass J.I."/>
            <person name="Rusch D."/>
            <person name="Podicherti R."/>
            <person name="Tsui H.-C.T."/>
            <person name="Winkler M.E."/>
        </authorList>
    </citation>
    <scope>NUCLEOTIDE SEQUENCE [LARGE SCALE GENOMIC DNA]</scope>
    <source>
        <strain evidence="9 11">YBY</strain>
    </source>
</reference>
<evidence type="ECO:0000256" key="5">
    <source>
        <dbReference type="ARBA" id="ARBA00023004"/>
    </source>
</evidence>
<feature type="chain" id="PRO_5041604906" evidence="7">
    <location>
        <begin position="21"/>
        <end position="138"/>
    </location>
</feature>
<dbReference type="PROSITE" id="PS51007">
    <property type="entry name" value="CYTC"/>
    <property type="match status" value="1"/>
</dbReference>
<dbReference type="STRING" id="511.UZ73_06075"/>
<dbReference type="OrthoDB" id="9809720at2"/>
<keyword evidence="5 6" id="KW-0408">Iron</keyword>
<dbReference type="InterPro" id="IPR008168">
    <property type="entry name" value="Cyt_C_IC"/>
</dbReference>
<name>A0A2U2BKD9_ALCFA</name>
<dbReference type="InterPro" id="IPR009056">
    <property type="entry name" value="Cyt_c-like_dom"/>
</dbReference>
<evidence type="ECO:0000256" key="4">
    <source>
        <dbReference type="ARBA" id="ARBA00022982"/>
    </source>
</evidence>
<keyword evidence="2 6" id="KW-0349">Heme</keyword>
<dbReference type="PANTHER" id="PTHR35008">
    <property type="entry name" value="BLL4482 PROTEIN-RELATED"/>
    <property type="match status" value="1"/>
</dbReference>
<keyword evidence="7" id="KW-0732">Signal</keyword>
<dbReference type="GO" id="GO:0020037">
    <property type="term" value="F:heme binding"/>
    <property type="evidence" value="ECO:0007669"/>
    <property type="project" value="InterPro"/>
</dbReference>
<dbReference type="PANTHER" id="PTHR35008:SF9">
    <property type="entry name" value="CYTOCHROME C DOMAIN-CONTAINING PROTEIN"/>
    <property type="match status" value="1"/>
</dbReference>
<dbReference type="PRINTS" id="PR00605">
    <property type="entry name" value="CYTCHROMECIC"/>
</dbReference>
<keyword evidence="3 6" id="KW-0479">Metal-binding</keyword>
<evidence type="ECO:0000256" key="6">
    <source>
        <dbReference type="PROSITE-ProRule" id="PRU00433"/>
    </source>
</evidence>
<feature type="domain" description="Cytochrome c" evidence="8">
    <location>
        <begin position="32"/>
        <end position="111"/>
    </location>
</feature>
<dbReference type="GO" id="GO:0005506">
    <property type="term" value="F:iron ion binding"/>
    <property type="evidence" value="ECO:0007669"/>
    <property type="project" value="InterPro"/>
</dbReference>
<evidence type="ECO:0000259" key="8">
    <source>
        <dbReference type="PROSITE" id="PS51007"/>
    </source>
</evidence>
<keyword evidence="1" id="KW-0813">Transport</keyword>
<proteinExistence type="predicted"/>
<accession>A0A2U2BKD9</accession>
<dbReference type="RefSeq" id="WP_026485261.1">
    <property type="nucleotide sequence ID" value="NZ_CAXOJJ010000011.1"/>
</dbReference>
<dbReference type="GO" id="GO:0009055">
    <property type="term" value="F:electron transfer activity"/>
    <property type="evidence" value="ECO:0007669"/>
    <property type="project" value="InterPro"/>
</dbReference>
<evidence type="ECO:0000313" key="11">
    <source>
        <dbReference type="Proteomes" id="UP000245216"/>
    </source>
</evidence>
<dbReference type="InterPro" id="IPR051459">
    <property type="entry name" value="Cytochrome_c-type_DH"/>
</dbReference>